<keyword evidence="5" id="KW-1185">Reference proteome</keyword>
<dbReference type="RefSeq" id="WP_145234450.1">
    <property type="nucleotide sequence ID" value="NZ_CP036273.1"/>
</dbReference>
<dbReference type="PANTHER" id="PTHR43667">
    <property type="entry name" value="CYCLOPROPANE-FATTY-ACYL-PHOSPHOLIPID SYNTHASE"/>
    <property type="match status" value="1"/>
</dbReference>
<accession>A0A517XMY8</accession>
<keyword evidence="4" id="KW-0808">Transferase</keyword>
<dbReference type="Pfam" id="PF21782">
    <property type="entry name" value="WHD_PKMT"/>
    <property type="match status" value="1"/>
</dbReference>
<dbReference type="Gene3D" id="3.40.50.150">
    <property type="entry name" value="Vaccinia Virus protein VP39"/>
    <property type="match status" value="1"/>
</dbReference>
<dbReference type="GO" id="GO:0030798">
    <property type="term" value="F:trans-aconitate 2-methyltransferase activity"/>
    <property type="evidence" value="ECO:0007669"/>
    <property type="project" value="UniProtKB-EC"/>
</dbReference>
<dbReference type="InterPro" id="IPR029063">
    <property type="entry name" value="SAM-dependent_MTases_sf"/>
</dbReference>
<evidence type="ECO:0000259" key="2">
    <source>
        <dbReference type="Pfam" id="PF13649"/>
    </source>
</evidence>
<protein>
    <submittedName>
        <fullName evidence="4">Trans-aconitate 2-methyltransferase</fullName>
        <ecNumber evidence="4">2.1.1.144</ecNumber>
    </submittedName>
</protein>
<dbReference type="GO" id="GO:0032259">
    <property type="term" value="P:methylation"/>
    <property type="evidence" value="ECO:0007669"/>
    <property type="project" value="UniProtKB-KW"/>
</dbReference>
<feature type="domain" description="Methyltransferase" evidence="2">
    <location>
        <begin position="43"/>
        <end position="140"/>
    </location>
</feature>
<dbReference type="InterPro" id="IPR018773">
    <property type="entry name" value="MeTrfase_reg_dom_prd"/>
</dbReference>
<dbReference type="SUPFAM" id="SSF53335">
    <property type="entry name" value="S-adenosyl-L-methionine-dependent methyltransferases"/>
    <property type="match status" value="1"/>
</dbReference>
<dbReference type="InterPro" id="IPR050723">
    <property type="entry name" value="CFA/CMAS"/>
</dbReference>
<sequence length="521" mass="56996">MESNTYDEVPYDSHPYAQTHPSRLAVVARLFGLNPPPVQTARVLELGAAAGGNLVPVAERFPQSHCVGVDLSARQVADGVAFVTRLGLKNIELRHASITDVDESYGTFDYVVCHGVFSWVPTTVRDAILDVCARRLAPNGVAYVSYNTYPGWHMRGMIRDMMRYHAMRFPDAKQRVGQARALLDFLAASNRQEGAYTALLKAELESVRKQADHYLFHEHLEENNDPLYFHQFVAMAEAHGLRYMGEARVGTMVTGNFGPDVQKTLRTLAADQVQTEQYMDFLRNRTFRETLLVPAAATPNWTIDPAAVRTMHVASAGKPATKNPPDINTEAPAQYQTRSGMTLSTNRPLLKAAMQVLGERWPGTTPFDELLTESRLLLGRPADTLDDDGKTLALGLVNTYISSDLLELHAAPIAVSRVPGEKPEVVKSARLQAGAGAAMVTNRRHELVKLTDLDKRLVPLLDGTRTRPELVEALTADAVAGQLQVARNGKPVTGDAAVREALTAVLDPALTVLTGHALLVS</sequence>
<dbReference type="InterPro" id="IPR041698">
    <property type="entry name" value="Methyltransf_25"/>
</dbReference>
<dbReference type="CDD" id="cd02440">
    <property type="entry name" value="AdoMet_MTases"/>
    <property type="match status" value="1"/>
</dbReference>
<feature type="domain" description="PKMT C-terminal winged helix" evidence="3">
    <location>
        <begin position="421"/>
        <end position="518"/>
    </location>
</feature>
<dbReference type="KEGG" id="uli:ETAA1_07670"/>
<evidence type="ECO:0000313" key="5">
    <source>
        <dbReference type="Proteomes" id="UP000319576"/>
    </source>
</evidence>
<organism evidence="4 5">
    <name type="scientific">Urbifossiella limnaea</name>
    <dbReference type="NCBI Taxonomy" id="2528023"/>
    <lineage>
        <taxon>Bacteria</taxon>
        <taxon>Pseudomonadati</taxon>
        <taxon>Planctomycetota</taxon>
        <taxon>Planctomycetia</taxon>
        <taxon>Gemmatales</taxon>
        <taxon>Gemmataceae</taxon>
        <taxon>Urbifossiella</taxon>
    </lineage>
</organism>
<proteinExistence type="predicted"/>
<name>A0A517XMY8_9BACT</name>
<feature type="domain" description="Methyltransferase regulatory" evidence="1">
    <location>
        <begin position="212"/>
        <end position="293"/>
    </location>
</feature>
<gene>
    <name evidence="4" type="primary">tam_1</name>
    <name evidence="4" type="ORF">ETAA1_07670</name>
</gene>
<dbReference type="InterPro" id="IPR048976">
    <property type="entry name" value="WHD_PKMT"/>
</dbReference>
<evidence type="ECO:0000313" key="4">
    <source>
        <dbReference type="EMBL" id="QDU18871.1"/>
    </source>
</evidence>
<dbReference type="EMBL" id="CP036273">
    <property type="protein sequence ID" value="QDU18871.1"/>
    <property type="molecule type" value="Genomic_DNA"/>
</dbReference>
<dbReference type="AlphaFoldDB" id="A0A517XMY8"/>
<evidence type="ECO:0000259" key="3">
    <source>
        <dbReference type="Pfam" id="PF21782"/>
    </source>
</evidence>
<dbReference type="OrthoDB" id="5449367at2"/>
<dbReference type="Pfam" id="PF10119">
    <property type="entry name" value="MethyTransf_Reg"/>
    <property type="match status" value="1"/>
</dbReference>
<dbReference type="Pfam" id="PF13649">
    <property type="entry name" value="Methyltransf_25"/>
    <property type="match status" value="1"/>
</dbReference>
<reference evidence="4 5" key="1">
    <citation type="submission" date="2019-02" db="EMBL/GenBank/DDBJ databases">
        <title>Deep-cultivation of Planctomycetes and their phenomic and genomic characterization uncovers novel biology.</title>
        <authorList>
            <person name="Wiegand S."/>
            <person name="Jogler M."/>
            <person name="Boedeker C."/>
            <person name="Pinto D."/>
            <person name="Vollmers J."/>
            <person name="Rivas-Marin E."/>
            <person name="Kohn T."/>
            <person name="Peeters S.H."/>
            <person name="Heuer A."/>
            <person name="Rast P."/>
            <person name="Oberbeckmann S."/>
            <person name="Bunk B."/>
            <person name="Jeske O."/>
            <person name="Meyerdierks A."/>
            <person name="Storesund J.E."/>
            <person name="Kallscheuer N."/>
            <person name="Luecker S."/>
            <person name="Lage O.M."/>
            <person name="Pohl T."/>
            <person name="Merkel B.J."/>
            <person name="Hornburger P."/>
            <person name="Mueller R.-W."/>
            <person name="Bruemmer F."/>
            <person name="Labrenz M."/>
            <person name="Spormann A.M."/>
            <person name="Op den Camp H."/>
            <person name="Overmann J."/>
            <person name="Amann R."/>
            <person name="Jetten M.S.M."/>
            <person name="Mascher T."/>
            <person name="Medema M.H."/>
            <person name="Devos D.P."/>
            <person name="Kaster A.-K."/>
            <person name="Ovreas L."/>
            <person name="Rohde M."/>
            <person name="Galperin M.Y."/>
            <person name="Jogler C."/>
        </authorList>
    </citation>
    <scope>NUCLEOTIDE SEQUENCE [LARGE SCALE GENOMIC DNA]</scope>
    <source>
        <strain evidence="4 5">ETA_A1</strain>
    </source>
</reference>
<dbReference type="Proteomes" id="UP000319576">
    <property type="component" value="Chromosome"/>
</dbReference>
<evidence type="ECO:0000259" key="1">
    <source>
        <dbReference type="Pfam" id="PF10119"/>
    </source>
</evidence>
<keyword evidence="4" id="KW-0489">Methyltransferase</keyword>
<dbReference type="PANTHER" id="PTHR43667:SF2">
    <property type="entry name" value="FATTY ACID C-METHYL TRANSFERASE"/>
    <property type="match status" value="1"/>
</dbReference>
<dbReference type="EC" id="2.1.1.144" evidence="4"/>